<gene>
    <name evidence="1" type="ORF">KOI35_25465</name>
</gene>
<accession>A0ABS5YTT5</accession>
<reference evidence="1 2" key="1">
    <citation type="submission" date="2021-06" db="EMBL/GenBank/DDBJ databases">
        <title>Actinoplanes lichenicola sp. nov., and Actinoplanes ovalisporus sp. nov., isolated from lichen in Thailand.</title>
        <authorList>
            <person name="Saeng-In P."/>
            <person name="Kanchanasin P."/>
            <person name="Yuki M."/>
            <person name="Kudo T."/>
            <person name="Ohkuma M."/>
            <person name="Phongsopitanun W."/>
            <person name="Tanasupawat S."/>
        </authorList>
    </citation>
    <scope>NUCLEOTIDE SEQUENCE [LARGE SCALE GENOMIC DNA]</scope>
    <source>
        <strain evidence="1 2">NBRC 110975</strain>
    </source>
</reference>
<sequence length="160" mass="17834">MTAAVVVPDRSYFFVGSDDDPLPEHLLRDWVVREGFSAGQVAALTGTTVRQVRYRLARYRLSTGRPGPVPRLRRLLTRDKLLRLYVERGLSCAQIARPVGVSAEAVRELLVAYGIKRRTGGPRRPPHRFQATLDRARAAQARSAELVTVARGLAAIFRSE</sequence>
<comment type="caution">
    <text evidence="1">The sequence shown here is derived from an EMBL/GenBank/DDBJ whole genome shotgun (WGS) entry which is preliminary data.</text>
</comment>
<evidence type="ECO:0000313" key="1">
    <source>
        <dbReference type="EMBL" id="MBU2666865.1"/>
    </source>
</evidence>
<dbReference type="EMBL" id="JAHKKG010000007">
    <property type="protein sequence ID" value="MBU2666865.1"/>
    <property type="molecule type" value="Genomic_DNA"/>
</dbReference>
<organism evidence="1 2">
    <name type="scientific">Paractinoplanes bogorensis</name>
    <dbReference type="NCBI Taxonomy" id="1610840"/>
    <lineage>
        <taxon>Bacteria</taxon>
        <taxon>Bacillati</taxon>
        <taxon>Actinomycetota</taxon>
        <taxon>Actinomycetes</taxon>
        <taxon>Micromonosporales</taxon>
        <taxon>Micromonosporaceae</taxon>
        <taxon>Paractinoplanes</taxon>
    </lineage>
</organism>
<evidence type="ECO:0000313" key="2">
    <source>
        <dbReference type="Proteomes" id="UP001519654"/>
    </source>
</evidence>
<dbReference type="Proteomes" id="UP001519654">
    <property type="component" value="Unassembled WGS sequence"/>
</dbReference>
<name>A0ABS5YTT5_9ACTN</name>
<keyword evidence="2" id="KW-1185">Reference proteome</keyword>
<proteinExistence type="predicted"/>
<protein>
    <submittedName>
        <fullName evidence="1">Uncharacterized protein</fullName>
    </submittedName>
</protein>